<accession>A0AA85JQB1</accession>
<reference evidence="10" key="2">
    <citation type="submission" date="2023-11" db="UniProtKB">
        <authorList>
            <consortium name="WormBaseParasite"/>
        </authorList>
    </citation>
    <scope>IDENTIFICATION</scope>
</reference>
<keyword evidence="3" id="KW-0732">Signal</keyword>
<evidence type="ECO:0000313" key="10">
    <source>
        <dbReference type="WBParaSite" id="TREG1_34330.2"/>
    </source>
</evidence>
<feature type="domain" description="NUP210 Ig-like" evidence="5">
    <location>
        <begin position="233"/>
        <end position="310"/>
    </location>
</feature>
<feature type="domain" description="NUP210 Ig-like" evidence="6">
    <location>
        <begin position="17"/>
        <end position="106"/>
    </location>
</feature>
<evidence type="ECO:0000313" key="9">
    <source>
        <dbReference type="Proteomes" id="UP000050795"/>
    </source>
</evidence>
<evidence type="ECO:0000259" key="6">
    <source>
        <dbReference type="Pfam" id="PF22967"/>
    </source>
</evidence>
<evidence type="ECO:0000259" key="7">
    <source>
        <dbReference type="Pfam" id="PF22969"/>
    </source>
</evidence>
<protein>
    <recommendedName>
        <fullName evidence="11">Nuclear pore membrane glycoprotein 210</fullName>
    </recommendedName>
</protein>
<keyword evidence="2" id="KW-0472">Membrane</keyword>
<name>A0AA85JQB1_TRIRE</name>
<dbReference type="InterPro" id="IPR055097">
    <property type="entry name" value="Ig_NUP210_2nd"/>
</dbReference>
<keyword evidence="9" id="KW-1185">Reference proteome</keyword>
<evidence type="ECO:0000259" key="8">
    <source>
        <dbReference type="Pfam" id="PF24991"/>
    </source>
</evidence>
<dbReference type="InterPro" id="IPR045197">
    <property type="entry name" value="NUP210-like"/>
</dbReference>
<feature type="domain" description="NUP210 Ig-like" evidence="4">
    <location>
        <begin position="759"/>
        <end position="886"/>
    </location>
</feature>
<dbReference type="Proteomes" id="UP000050795">
    <property type="component" value="Unassembled WGS sequence"/>
</dbReference>
<dbReference type="InterPro" id="IPR055098">
    <property type="entry name" value="Ig_NUP210_3rd"/>
</dbReference>
<proteinExistence type="predicted"/>
<dbReference type="GO" id="GO:0005643">
    <property type="term" value="C:nuclear pore"/>
    <property type="evidence" value="ECO:0007669"/>
    <property type="project" value="TreeGrafter"/>
</dbReference>
<feature type="signal peptide" evidence="3">
    <location>
        <begin position="1"/>
        <end position="15"/>
    </location>
</feature>
<evidence type="ECO:0000256" key="3">
    <source>
        <dbReference type="SAM" id="SignalP"/>
    </source>
</evidence>
<evidence type="ECO:0008006" key="11">
    <source>
        <dbReference type="Google" id="ProtNLM"/>
    </source>
</evidence>
<evidence type="ECO:0000259" key="5">
    <source>
        <dbReference type="Pfam" id="PF22963"/>
    </source>
</evidence>
<dbReference type="InterPro" id="IPR055096">
    <property type="entry name" value="Ig_NUP210_1st"/>
</dbReference>
<feature type="domain" description="NUP210 fourth Ig-like" evidence="8">
    <location>
        <begin position="389"/>
        <end position="465"/>
    </location>
</feature>
<keyword evidence="2" id="KW-1133">Transmembrane helix</keyword>
<dbReference type="InterPro" id="IPR056897">
    <property type="entry name" value="Ig_NUP210_4th"/>
</dbReference>
<dbReference type="PANTHER" id="PTHR23019:SF0">
    <property type="entry name" value="NUCLEAR PORE MEMBRANE GLYCOPROTEIN 210"/>
    <property type="match status" value="1"/>
</dbReference>
<evidence type="ECO:0000256" key="1">
    <source>
        <dbReference type="SAM" id="MobiDB-lite"/>
    </source>
</evidence>
<keyword evidence="2" id="KW-0812">Transmembrane</keyword>
<feature type="compositionally biased region" description="Polar residues" evidence="1">
    <location>
        <begin position="2464"/>
        <end position="2481"/>
    </location>
</feature>
<reference evidence="9" key="1">
    <citation type="submission" date="2022-06" db="EMBL/GenBank/DDBJ databases">
        <authorList>
            <person name="Berger JAMES D."/>
            <person name="Berger JAMES D."/>
        </authorList>
    </citation>
    <scope>NUCLEOTIDE SEQUENCE [LARGE SCALE GENOMIC DNA]</scope>
</reference>
<organism evidence="9 10">
    <name type="scientific">Trichobilharzia regenti</name>
    <name type="common">Nasal bird schistosome</name>
    <dbReference type="NCBI Taxonomy" id="157069"/>
    <lineage>
        <taxon>Eukaryota</taxon>
        <taxon>Metazoa</taxon>
        <taxon>Spiralia</taxon>
        <taxon>Lophotrochozoa</taxon>
        <taxon>Platyhelminthes</taxon>
        <taxon>Trematoda</taxon>
        <taxon>Digenea</taxon>
        <taxon>Strigeidida</taxon>
        <taxon>Schistosomatoidea</taxon>
        <taxon>Schistosomatidae</taxon>
        <taxon>Trichobilharzia</taxon>
    </lineage>
</organism>
<dbReference type="Pfam" id="PF22969">
    <property type="entry name" value="Ig_NUP210_2nd"/>
    <property type="match status" value="1"/>
</dbReference>
<dbReference type="Pfam" id="PF24991">
    <property type="entry name" value="Ig_NUP210_4th"/>
    <property type="match status" value="1"/>
</dbReference>
<evidence type="ECO:0000259" key="4">
    <source>
        <dbReference type="Pfam" id="PF22962"/>
    </source>
</evidence>
<dbReference type="Pfam" id="PF22963">
    <property type="entry name" value="Ig_NUP210_3rd"/>
    <property type="match status" value="1"/>
</dbReference>
<dbReference type="WBParaSite" id="TREG1_34330.2">
    <property type="protein sequence ID" value="TREG1_34330.2"/>
    <property type="gene ID" value="TREG1_34330"/>
</dbReference>
<dbReference type="InterPro" id="IPR055099">
    <property type="entry name" value="Ig_NUP210_7th"/>
</dbReference>
<dbReference type="PANTHER" id="PTHR23019">
    <property type="entry name" value="NUCLEAR PORE MEMBRANE GLYCOPROTEIN GP210-RELATED"/>
    <property type="match status" value="1"/>
</dbReference>
<feature type="region of interest" description="Disordered" evidence="1">
    <location>
        <begin position="2464"/>
        <end position="2498"/>
    </location>
</feature>
<feature type="domain" description="NUP210 Ig-like" evidence="7">
    <location>
        <begin position="115"/>
        <end position="223"/>
    </location>
</feature>
<feature type="transmembrane region" description="Helical" evidence="2">
    <location>
        <begin position="2373"/>
        <end position="2394"/>
    </location>
</feature>
<dbReference type="Pfam" id="PF22962">
    <property type="entry name" value="Ig_NUP210_7th"/>
    <property type="match status" value="1"/>
</dbReference>
<sequence length="2520" mass="278362">MHVVLFFTFLQIVYCDFKLSDSKLLLPFYSVNPVNFTLHGSDGACYEWHSGTPEVAVVSPIVTPESGCSTAAVITAVWQSRHRAVATIYAKIINAEHIVKCDVIVDDIHRIEISTTTQELYLHNTPVSLVVTAFDEYGNTFSSLEGVPFEWRLFENRYEEFGDAQNVLRFITWSESEYTTPSTMALLESKGLQGYMQLISGLRTGSAVVSVALQESIYMNVAPCQVRLLVMANAQLSPALAYLVPNSILTFTVHVIQQGDDQEVSMPSLQYHLQVNNTDLAVLSPLDGCTLKALNYGQTEVTLLDRNVEEALEKLDQVMKSEVEESDLLLPKRRRPTSLIQIVEPAYLGFTLMQKSTSKQSDMCQLAAFLSSGSYVSHIGSGSHMPIRKWIMESGKVYVITVDIYDRNNHRLYPSDNLRLTLNFPESHFEILQSSSNQTYVIVKASSSGTVSLKAVLKGVIDQDGSFIEFNSVITGSQDVTIYSPIKIHPTSVILPWSMNTSPSFNRTLPDAGYQLRASGGCGQYRWTALSANALEYYANSGRIPAVESLTDTVVSITKTGLISALDLGESVIVASSFSNPQLCGHTIAHVRSPTEMRFVSGRNEVLIPSRRKATFADDSLSYTYSVQSADSELNSRDVSTMKSNLERLAVGLAVLDSEGQSMTDCRHLNIEIHAVDPSVVKILPGFYAPRSNSSVDYGSFDLVECLHFYVIGVNVGFTEIKAVYNPSSSSGKVDESSVIVARFPVAAYRKIAFIDPASETTSVALGSTRSMLITHGPQPWSLQPSEHYIKVYAQPDSDNDISSLPTLIEEPYFYKSSNIKEKDTRLPPIHTYMNDQIDSQARLISFSLRCEGIGMFEFVVEIGNHPTSTNLYPMVLTSKFTIMCDVAVSLQLIPLFQLPLLPSHYPPCPLVNTSSADWSHDKLILPNTIPTAVSLVLFGSENQELESVDSFLFNVVISTAKSATTTKQKQQIVQNFNPPVYHNNFNYDKGSLSHPMHPRPRFFITPADFGHSSGDLSIQVTIQSSSPHKYVPFLSGIQSLQSVLNAYLSPMVHVVPAQSLLLFYHPDATSSAHIHGGSGHYYLEGSGDLNDPHHHPLRITEQFNEPNRMTDRTTSYIIPQRTYKIQPQNVGHAIIEAVDLCFPALSKSSQLTENYFNPAKTEFSVDVIGLSAINLRVIDRIQLGDEVTASIEATGTDGHVLPAKFARLLKLSIVNDRLVYSKSGHKESHDSKKILGVPDTDVSSESFWIFNSSSLEAPCSGQFSVRGLALGTSQLMVTSVIPRLSRNKPITVQSNIVEIQVFAPLRLTPCNFNLLLGAEYELHAVGGPSQASLEFIPESASGRITIVKSNPTSVLIRASESLGLATIRARAVGISGGKYSGKHDDYVIYSETVCSIHVVALSGVRIGCPLANMNEVISQIHDHSSIHVQELSNSGESDRHFLLSCPPGRTNDCGSTPLWAEGLAHSPYYSEDQSNSNLVSPLGMAAVFPPLRFRWHLNPPEPSSVARLEYWLNRFGIDADENHSAAGMILVGLKPGTVTVHLTVEPTDPSAKQINAVSTDSVSTDRLHAQLTIVILSRLGLNSPPREPQQIILSPNSQLNLIPWTDVRSDSILRYKVSILSHYTNISLARTDEIVTVTSDGILRVNDKCSNIGSICQMTLQIESIPNGNLLNLKQSHDFQTSLKQTLILNVYVKLPRYMMFTTPRVFIPQSDKSSKIKGLPVGGPYKLEIKYHDELGRLFDAVSDDFHQLKTSLHRSDLFSAQFIRDFVTEEYFLTDNAYNTATRSAASFGMSIHSSPMSSAIDDIDLIQSTKKNQPEKNPHWTVMHITLSNKIVGLSPSYLSLPHTNSLDLLGLTSLVEGQWICLPKLSTSSSLEDTWSSVDPSILWIDSSEQLILARHSGQGILTYSLTPSIKDSQQDETLKNSTYFNTRLNPLTYLIKLPVVPLEVYSFGMPSSSLILVDTGISIPQSEPITFPIGIDRRSRGESFSSMLRFLVQLPTKESSTNIPYPKAPSSVFAASAPFKCLIRLQTNDELHMDSSYRPSLLPHWLSHLVLWEYNETVENILESQSAKFTLERSLSTQLEPLSQSSPFYSASTQWQCVVRSPASWSFSFDAIALTLLPKTRMTLQLVRSDASKSVEQEENSSVIAQTSLLPLPGIKVLVPPALKSQDDSQSSTSRNLYHFWITHTDSFTQRLLIFIPPATAYALSMKELGQDKLLVRSQMPDILEIVGLVHPVENMLEIVDILKNYIQSLSSSAASVTLTSYPSSVTSELSHWLHVINEQIENIEDDAISGQNSSILKYKVLWAIQVRCIPGDVAIDTVVNVVLSLRSTGQHIEIPVRVSLPSVSQLDAKEIIKQSTSSPYFLNFSWIHLFAVIVVTLLIAVIVHIILRSETLVSSSSGSNVGKYSTGPLPPLTNNLNHSHANGQLWSQSFIPSRSPNTFRQSPLSYAGLRSPNYSTSFHSESLPTHTGSTNMLQRTPPKLNVGGSGDLVNDERRWRQALSGNASRLRDSFDNM</sequence>
<feature type="chain" id="PRO_5041666769" description="Nuclear pore membrane glycoprotein 210" evidence="3">
    <location>
        <begin position="16"/>
        <end position="2520"/>
    </location>
</feature>
<evidence type="ECO:0000256" key="2">
    <source>
        <dbReference type="SAM" id="Phobius"/>
    </source>
</evidence>
<dbReference type="Pfam" id="PF22967">
    <property type="entry name" value="Ig_NUP210_1st"/>
    <property type="match status" value="1"/>
</dbReference>